<reference evidence="2" key="1">
    <citation type="submission" date="2020-05" db="EMBL/GenBank/DDBJ databases">
        <authorList>
            <person name="Chiriac C."/>
            <person name="Salcher M."/>
            <person name="Ghai R."/>
            <person name="Kavagutti S V."/>
        </authorList>
    </citation>
    <scope>NUCLEOTIDE SEQUENCE</scope>
</reference>
<sequence>MAVTNTYETFEGRTGSDDSKLQVSLVRSFIVQTDDVADDVPSLFGTNLPALFSQHPTFERAWCIGRTASQMEDPYFWKVTCSYSSNIDTVAPSSTPSAPQTPEVANQNKGASPEEKASEDNLNPLTRPTDVDYSTSDKEYVLDEDYSATPKAMVNGNGERFDPPIMTHRPLLNMKLEFNAATFTALDWMSRIKCVNTAAFQGFAARTILLDKVTAKRVYESGYKYWRISLEYLLDKDNWDAVVLNHSYREWNGTELITARDIAGNVLPNGVIILGDTGIPLDHGVAPTEANGGFLRFRIYDDISYAYLLPIYKKIL</sequence>
<evidence type="ECO:0000256" key="1">
    <source>
        <dbReference type="SAM" id="MobiDB-lite"/>
    </source>
</evidence>
<evidence type="ECO:0000313" key="2">
    <source>
        <dbReference type="EMBL" id="CAB4220083.1"/>
    </source>
</evidence>
<protein>
    <submittedName>
        <fullName evidence="2">Uncharacterized protein</fullName>
    </submittedName>
</protein>
<dbReference type="EMBL" id="LR797487">
    <property type="protein sequence ID" value="CAB4220083.1"/>
    <property type="molecule type" value="Genomic_DNA"/>
</dbReference>
<proteinExistence type="predicted"/>
<gene>
    <name evidence="2" type="ORF">UFOVP1620_27</name>
</gene>
<name>A0A6J5SX50_9CAUD</name>
<feature type="region of interest" description="Disordered" evidence="1">
    <location>
        <begin position="89"/>
        <end position="134"/>
    </location>
</feature>
<accession>A0A6J5SX50</accession>
<organism evidence="2">
    <name type="scientific">uncultured Caudovirales phage</name>
    <dbReference type="NCBI Taxonomy" id="2100421"/>
    <lineage>
        <taxon>Viruses</taxon>
        <taxon>Duplodnaviria</taxon>
        <taxon>Heunggongvirae</taxon>
        <taxon>Uroviricota</taxon>
        <taxon>Caudoviricetes</taxon>
        <taxon>Peduoviridae</taxon>
        <taxon>Maltschvirus</taxon>
        <taxon>Maltschvirus maltsch</taxon>
    </lineage>
</organism>
<feature type="compositionally biased region" description="Low complexity" evidence="1">
    <location>
        <begin position="91"/>
        <end position="102"/>
    </location>
</feature>